<organism evidence="2 3">
    <name type="scientific">Sesamum alatum</name>
    <dbReference type="NCBI Taxonomy" id="300844"/>
    <lineage>
        <taxon>Eukaryota</taxon>
        <taxon>Viridiplantae</taxon>
        <taxon>Streptophyta</taxon>
        <taxon>Embryophyta</taxon>
        <taxon>Tracheophyta</taxon>
        <taxon>Spermatophyta</taxon>
        <taxon>Magnoliopsida</taxon>
        <taxon>eudicotyledons</taxon>
        <taxon>Gunneridae</taxon>
        <taxon>Pentapetalae</taxon>
        <taxon>asterids</taxon>
        <taxon>lamiids</taxon>
        <taxon>Lamiales</taxon>
        <taxon>Pedaliaceae</taxon>
        <taxon>Sesamum</taxon>
    </lineage>
</organism>
<dbReference type="EMBL" id="JACGWO010000005">
    <property type="protein sequence ID" value="KAK4427901.1"/>
    <property type="molecule type" value="Genomic_DNA"/>
</dbReference>
<feature type="compositionally biased region" description="Low complexity" evidence="1">
    <location>
        <begin position="13"/>
        <end position="31"/>
    </location>
</feature>
<feature type="compositionally biased region" description="Basic residues" evidence="1">
    <location>
        <begin position="35"/>
        <end position="44"/>
    </location>
</feature>
<protein>
    <submittedName>
        <fullName evidence="2">Uncharacterized protein</fullName>
    </submittedName>
</protein>
<comment type="caution">
    <text evidence="2">The sequence shown here is derived from an EMBL/GenBank/DDBJ whole genome shotgun (WGS) entry which is preliminary data.</text>
</comment>
<accession>A0AAE1YCR8</accession>
<name>A0AAE1YCR8_9LAMI</name>
<sequence length="118" mass="13010">MAQVAAETHEILQQNQEQSQQEASNRNESSSGGRGKGKQAKKHRSEPSKERVTYEGPKNSALLGKQGQHTSAQEPAKNLPPVAGSSSANVARKRNKMPTIDQVLQNIRDKAKNRTWRP</sequence>
<gene>
    <name evidence="2" type="ORF">Salat_1559100</name>
</gene>
<keyword evidence="3" id="KW-1185">Reference proteome</keyword>
<feature type="region of interest" description="Disordered" evidence="1">
    <location>
        <begin position="1"/>
        <end position="118"/>
    </location>
</feature>
<evidence type="ECO:0000313" key="3">
    <source>
        <dbReference type="Proteomes" id="UP001293254"/>
    </source>
</evidence>
<evidence type="ECO:0000256" key="1">
    <source>
        <dbReference type="SAM" id="MobiDB-lite"/>
    </source>
</evidence>
<dbReference type="AlphaFoldDB" id="A0AAE1YCR8"/>
<proteinExistence type="predicted"/>
<dbReference type="Proteomes" id="UP001293254">
    <property type="component" value="Unassembled WGS sequence"/>
</dbReference>
<evidence type="ECO:0000313" key="2">
    <source>
        <dbReference type="EMBL" id="KAK4427901.1"/>
    </source>
</evidence>
<reference evidence="2" key="2">
    <citation type="journal article" date="2024" name="Plant">
        <title>Genomic evolution and insights into agronomic trait innovations of Sesamum species.</title>
        <authorList>
            <person name="Miao H."/>
            <person name="Wang L."/>
            <person name="Qu L."/>
            <person name="Liu H."/>
            <person name="Sun Y."/>
            <person name="Le M."/>
            <person name="Wang Q."/>
            <person name="Wei S."/>
            <person name="Zheng Y."/>
            <person name="Lin W."/>
            <person name="Duan Y."/>
            <person name="Cao H."/>
            <person name="Xiong S."/>
            <person name="Wang X."/>
            <person name="Wei L."/>
            <person name="Li C."/>
            <person name="Ma Q."/>
            <person name="Ju M."/>
            <person name="Zhao R."/>
            <person name="Li G."/>
            <person name="Mu C."/>
            <person name="Tian Q."/>
            <person name="Mei H."/>
            <person name="Zhang T."/>
            <person name="Gao T."/>
            <person name="Zhang H."/>
        </authorList>
    </citation>
    <scope>NUCLEOTIDE SEQUENCE</scope>
    <source>
        <strain evidence="2">3651</strain>
    </source>
</reference>
<reference evidence="2" key="1">
    <citation type="submission" date="2020-06" db="EMBL/GenBank/DDBJ databases">
        <authorList>
            <person name="Li T."/>
            <person name="Hu X."/>
            <person name="Zhang T."/>
            <person name="Song X."/>
            <person name="Zhang H."/>
            <person name="Dai N."/>
            <person name="Sheng W."/>
            <person name="Hou X."/>
            <person name="Wei L."/>
        </authorList>
    </citation>
    <scope>NUCLEOTIDE SEQUENCE</scope>
    <source>
        <strain evidence="2">3651</strain>
        <tissue evidence="2">Leaf</tissue>
    </source>
</reference>